<dbReference type="PIRSF" id="PIRSF036947">
    <property type="entry name" value="Spt6"/>
    <property type="match status" value="1"/>
</dbReference>
<evidence type="ECO:0000256" key="5">
    <source>
        <dbReference type="PIRNR" id="PIRNR036947"/>
    </source>
</evidence>
<evidence type="ECO:0000313" key="8">
    <source>
        <dbReference type="EMBL" id="KAK1603721.1"/>
    </source>
</evidence>
<keyword evidence="4 5" id="KW-0539">Nucleus</keyword>
<dbReference type="Proteomes" id="UP001231189">
    <property type="component" value="Unassembled WGS sequence"/>
</dbReference>
<organism evidence="8 9">
    <name type="scientific">Lolium multiflorum</name>
    <name type="common">Italian ryegrass</name>
    <name type="synonym">Lolium perenne subsp. multiflorum</name>
    <dbReference type="NCBI Taxonomy" id="4521"/>
    <lineage>
        <taxon>Eukaryota</taxon>
        <taxon>Viridiplantae</taxon>
        <taxon>Streptophyta</taxon>
        <taxon>Embryophyta</taxon>
        <taxon>Tracheophyta</taxon>
        <taxon>Spermatophyta</taxon>
        <taxon>Magnoliopsida</taxon>
        <taxon>Liliopsida</taxon>
        <taxon>Poales</taxon>
        <taxon>Poaceae</taxon>
        <taxon>BOP clade</taxon>
        <taxon>Pooideae</taxon>
        <taxon>Poodae</taxon>
        <taxon>Poeae</taxon>
        <taxon>Poeae Chloroplast Group 2 (Poeae type)</taxon>
        <taxon>Loliodinae</taxon>
        <taxon>Loliinae</taxon>
        <taxon>Lolium</taxon>
    </lineage>
</organism>
<dbReference type="GO" id="GO:0008023">
    <property type="term" value="C:transcription elongation factor complex"/>
    <property type="evidence" value="ECO:0007669"/>
    <property type="project" value="TreeGrafter"/>
</dbReference>
<dbReference type="SUPFAM" id="SSF158832">
    <property type="entry name" value="Tex N-terminal region-like"/>
    <property type="match status" value="1"/>
</dbReference>
<dbReference type="InterPro" id="IPR023319">
    <property type="entry name" value="Tex-like_HTH_dom_sf"/>
</dbReference>
<dbReference type="GO" id="GO:0031491">
    <property type="term" value="F:nucleosome binding"/>
    <property type="evidence" value="ECO:0007669"/>
    <property type="project" value="TreeGrafter"/>
</dbReference>
<name>A0AAD8QJ19_LOLMU</name>
<dbReference type="FunFam" id="1.10.3500.10:FF:000004">
    <property type="entry name" value="Transcription elongation factor spt6"/>
    <property type="match status" value="1"/>
</dbReference>
<evidence type="ECO:0000256" key="2">
    <source>
        <dbReference type="ARBA" id="ARBA00009253"/>
    </source>
</evidence>
<dbReference type="InterPro" id="IPR035018">
    <property type="entry name" value="Spt6_SH2_C"/>
</dbReference>
<dbReference type="Gene3D" id="3.30.420.140">
    <property type="entry name" value="YqgF/RNase H-like domain"/>
    <property type="match status" value="1"/>
</dbReference>
<evidence type="ECO:0000256" key="4">
    <source>
        <dbReference type="ARBA" id="ARBA00023242"/>
    </source>
</evidence>
<dbReference type="SUPFAM" id="SSF47781">
    <property type="entry name" value="RuvA domain 2-like"/>
    <property type="match status" value="2"/>
</dbReference>
<dbReference type="InterPro" id="IPR010994">
    <property type="entry name" value="RuvA_2-like"/>
</dbReference>
<dbReference type="InterPro" id="IPR012337">
    <property type="entry name" value="RNaseH-like_sf"/>
</dbReference>
<dbReference type="Pfam" id="PF14635">
    <property type="entry name" value="HHH_7"/>
    <property type="match status" value="1"/>
</dbReference>
<dbReference type="GO" id="GO:0034728">
    <property type="term" value="P:nucleosome organization"/>
    <property type="evidence" value="ECO:0007669"/>
    <property type="project" value="TreeGrafter"/>
</dbReference>
<dbReference type="InterPro" id="IPR035420">
    <property type="entry name" value="Spt6_SH2"/>
</dbReference>
<dbReference type="PANTHER" id="PTHR10145">
    <property type="entry name" value="TRANSCRIPTION ELONGATION FACTOR SPT6"/>
    <property type="match status" value="1"/>
</dbReference>
<dbReference type="FunFam" id="3.30.505.10:FF:000050">
    <property type="entry name" value="Transcription elongation factor spt6"/>
    <property type="match status" value="1"/>
</dbReference>
<evidence type="ECO:0000256" key="6">
    <source>
        <dbReference type="SAM" id="MobiDB-lite"/>
    </source>
</evidence>
<dbReference type="Pfam" id="PF14632">
    <property type="entry name" value="SPT6_acidic"/>
    <property type="match status" value="1"/>
</dbReference>
<dbReference type="CDD" id="cd09928">
    <property type="entry name" value="SH2_Cterm_SPT6_like"/>
    <property type="match status" value="1"/>
</dbReference>
<proteinExistence type="inferred from homology"/>
<feature type="compositionally biased region" description="Gly residues" evidence="6">
    <location>
        <begin position="1474"/>
        <end position="1484"/>
    </location>
</feature>
<dbReference type="InterPro" id="IPR023323">
    <property type="entry name" value="Tex-like_dom_sf"/>
</dbReference>
<dbReference type="InterPro" id="IPR012340">
    <property type="entry name" value="NA-bd_OB-fold"/>
</dbReference>
<dbReference type="PANTHER" id="PTHR10145:SF6">
    <property type="entry name" value="TRANSCRIPTION ELONGATION FACTOR SPT6"/>
    <property type="match status" value="1"/>
</dbReference>
<dbReference type="InterPro" id="IPR032706">
    <property type="entry name" value="Spt6_HHH"/>
</dbReference>
<comment type="caution">
    <text evidence="8">The sequence shown here is derived from an EMBL/GenBank/DDBJ whole genome shotgun (WGS) entry which is preliminary data.</text>
</comment>
<keyword evidence="9" id="KW-1185">Reference proteome</keyword>
<evidence type="ECO:0000313" key="9">
    <source>
        <dbReference type="Proteomes" id="UP001231189"/>
    </source>
</evidence>
<dbReference type="Gene3D" id="1.10.3500.10">
    <property type="entry name" value="Tex N-terminal region-like"/>
    <property type="match status" value="1"/>
</dbReference>
<dbReference type="Gene3D" id="1.10.10.2740">
    <property type="entry name" value="Spt6, Death-like domain"/>
    <property type="match status" value="1"/>
</dbReference>
<feature type="domain" description="S1 motif" evidence="7">
    <location>
        <begin position="1119"/>
        <end position="1188"/>
    </location>
</feature>
<dbReference type="Pfam" id="PF17674">
    <property type="entry name" value="HHH_9"/>
    <property type="match status" value="1"/>
</dbReference>
<dbReference type="InterPro" id="IPR037027">
    <property type="entry name" value="YqgF/RNaseH-like_dom_sf"/>
</dbReference>
<comment type="subcellular location">
    <subcellularLocation>
        <location evidence="1 5">Nucleus</location>
    </subcellularLocation>
</comment>
<dbReference type="EMBL" id="JAUUTY010000007">
    <property type="protein sequence ID" value="KAK1603721.1"/>
    <property type="molecule type" value="Genomic_DNA"/>
</dbReference>
<dbReference type="InterPro" id="IPR036860">
    <property type="entry name" value="SH2_dom_sf"/>
</dbReference>
<dbReference type="InterPro" id="IPR041692">
    <property type="entry name" value="HHH_9"/>
</dbReference>
<feature type="compositionally biased region" description="Acidic residues" evidence="6">
    <location>
        <begin position="8"/>
        <end position="21"/>
    </location>
</feature>
<dbReference type="FunFam" id="1.10.10.2740:FF:000002">
    <property type="entry name" value="Transcription elongation factor Spt6"/>
    <property type="match status" value="1"/>
</dbReference>
<dbReference type="InterPro" id="IPR049540">
    <property type="entry name" value="Spt6-like_S1"/>
</dbReference>
<feature type="compositionally biased region" description="Acidic residues" evidence="6">
    <location>
        <begin position="30"/>
        <end position="82"/>
    </location>
</feature>
<dbReference type="FunFam" id="2.40.50.140:FF:000288">
    <property type="entry name" value="Transcription elongation factor SPT6"/>
    <property type="match status" value="1"/>
</dbReference>
<dbReference type="FunFam" id="3.30.505.10:FF:000047">
    <property type="entry name" value="Transcription elongation factor spt6"/>
    <property type="match status" value="1"/>
</dbReference>
<dbReference type="GO" id="GO:0003676">
    <property type="term" value="F:nucleic acid binding"/>
    <property type="evidence" value="ECO:0007669"/>
    <property type="project" value="InterPro"/>
</dbReference>
<evidence type="ECO:0000256" key="3">
    <source>
        <dbReference type="ARBA" id="ARBA00023163"/>
    </source>
</evidence>
<keyword evidence="3 5" id="KW-0804">Transcription</keyword>
<dbReference type="InterPro" id="IPR042066">
    <property type="entry name" value="Spt6_death-like"/>
</dbReference>
<dbReference type="SUPFAM" id="SSF50249">
    <property type="entry name" value="Nucleic acid-binding proteins"/>
    <property type="match status" value="1"/>
</dbReference>
<dbReference type="CDD" id="cd09918">
    <property type="entry name" value="SH2_Nterm_SPT6_like"/>
    <property type="match status" value="1"/>
</dbReference>
<dbReference type="InterPro" id="IPR028231">
    <property type="entry name" value="Spt6_YqgF"/>
</dbReference>
<dbReference type="SMART" id="SM00732">
    <property type="entry name" value="YqgFc"/>
    <property type="match status" value="1"/>
</dbReference>
<comment type="similarity">
    <text evidence="2 5">Belongs to the SPT6 family.</text>
</comment>
<dbReference type="Gene3D" id="1.10.150.850">
    <property type="entry name" value="Spt6, helix-hairpin-helix domain"/>
    <property type="match status" value="1"/>
</dbReference>
<dbReference type="GO" id="GO:0042393">
    <property type="term" value="F:histone binding"/>
    <property type="evidence" value="ECO:0007669"/>
    <property type="project" value="TreeGrafter"/>
</dbReference>
<evidence type="ECO:0000259" key="7">
    <source>
        <dbReference type="PROSITE" id="PS50126"/>
    </source>
</evidence>
<dbReference type="GO" id="GO:0140673">
    <property type="term" value="P:transcription elongation-coupled chromatin remodeling"/>
    <property type="evidence" value="ECO:0007669"/>
    <property type="project" value="InterPro"/>
</dbReference>
<gene>
    <name evidence="8" type="ORF">QYE76_027394</name>
</gene>
<dbReference type="FunFam" id="3.30.420.140:FF:000006">
    <property type="entry name" value="Transcription elongation factor spt6"/>
    <property type="match status" value="1"/>
</dbReference>
<accession>A0AAD8QJ19</accession>
<evidence type="ECO:0000256" key="1">
    <source>
        <dbReference type="ARBA" id="ARBA00004123"/>
    </source>
</evidence>
<feature type="region of interest" description="Disordered" evidence="6">
    <location>
        <begin position="1465"/>
        <end position="1484"/>
    </location>
</feature>
<dbReference type="InterPro" id="IPR017072">
    <property type="entry name" value="TF_Spt6"/>
</dbReference>
<dbReference type="InterPro" id="IPR003029">
    <property type="entry name" value="S1_domain"/>
</dbReference>
<dbReference type="Pfam" id="PF21710">
    <property type="entry name" value="Spt6_S1"/>
    <property type="match status" value="1"/>
</dbReference>
<dbReference type="InterPro" id="IPR006641">
    <property type="entry name" value="YqgF/RNaseH-like_dom"/>
</dbReference>
<dbReference type="Pfam" id="PF14639">
    <property type="entry name" value="YqgF"/>
    <property type="match status" value="1"/>
</dbReference>
<dbReference type="PROSITE" id="PS50126">
    <property type="entry name" value="S1"/>
    <property type="match status" value="1"/>
</dbReference>
<reference evidence="8" key="1">
    <citation type="submission" date="2023-07" db="EMBL/GenBank/DDBJ databases">
        <title>A chromosome-level genome assembly of Lolium multiflorum.</title>
        <authorList>
            <person name="Chen Y."/>
            <person name="Copetti D."/>
            <person name="Kolliker R."/>
            <person name="Studer B."/>
        </authorList>
    </citation>
    <scope>NUCLEOTIDE SEQUENCE</scope>
    <source>
        <strain evidence="8">02402/16</strain>
        <tissue evidence="8">Leaf</tissue>
    </source>
</reference>
<dbReference type="InterPro" id="IPR028083">
    <property type="entry name" value="Spt6_acidic_N_dom"/>
</dbReference>
<dbReference type="InterPro" id="IPR035019">
    <property type="entry name" value="Spt6_SH2_N"/>
</dbReference>
<dbReference type="Pfam" id="PF14633">
    <property type="entry name" value="SH2_2"/>
    <property type="match status" value="1"/>
</dbReference>
<sequence>MSPRTVASDEEDDFIEADEQDPQLSHREVDDMEDQDDDDGEELEGGEEDDDEEDEEEGQNEYENDGFIVDEDEEEEEEQPGSDDERRRKKRKKRESHEYTLDEDDIALLQENNNGVPPAEPVKKYKRLKKARSESETGEGPGYVDDDGSGNAYAEEIVQDEIIEEDQHTGEDDIYDDDDFIVDDEIDERGQVVKRNKAFNRTLRHAEGVTSSALQEAHDLFGDVDDLLARRAKDLERTASNSSALTENRLEDEFDPIILADKYMTPRDEIIKQTDVPERMQLSEELTGTGEELTKEQIEEESLWVHSQLTADGFISFAGNEHVNTEIDQKDILNVLTMLHVNKFEIPFIEMYRKESCPSLLTGYYASKQKNAEVAPKMRWYKLLWAVETLDRKWLLLQKRKRALKGYYVKRFDDEKQKIDDVTRFAQRQQLHDTIIEALNDAKSEKEVDDVDAKFNLHFPPGEVEVVGQLKRPKRKSMYNICQRAGLREVAYQFGRSAEQLGHHLALTKIPETDELDSGKDSPEDVAANFTCAMFETPQDVLRGARHMAAVEIGCEPIVRKHIRSIFMDKAVVSTVPTPQGNLIIDPHHQLSRVKWLREKPLTKFVGAEWLLIQKGEDEKLLKVTVKLPEDVKKHLISDARENYLSDCVSKSAQMWDEQRKMILDDAFSSFLLPSMEKEARSLLTANAKSWLRMEYGKQLWDKVSASPWKKKDEREKDDDEIDLDEESELRVMACCWGPGNPTTTFVMLDSSGELVDVLYAGSISTKSRGGADEQQRNKDNQQRVVKFMTDHQPHVVCVGASNLNCRQLREDLYEVFFRIVEDHPRDINEQMANFSSVYVDESVPRLYENSQISSDQLPAQTGIVKRAVALGRYLQNPLATVATLCGPRKEILSWKLHTLQEFLTPEEKYEVVEQVMVDATNQIGFDVNLSASHEWHSSTLQFVAGLGPRKASALQKELVREGSIFSRKELAEPLRRKVFHNASGFLRVRRSGAAAASTEIIDLLDDTRIHPESYALANKLAKDVYGEGAPRERDEMDEDEQEMAIEHVRERPDFLQRLNIDEYIKSIPEDLRKRDTLNDIKTELLCGFSDCRTPYAEPTPDEEFWMLSGETEESLSDGKIVQVTVRLIQESRIVCTFDSGLKAIVLGDNYSDDGFDPESVRIHQGDILTGKIKNVNRNRFQVYLTCKDSDMRRSLSTRNHDPYYHEQAMVSQDELDKARKQKELAKKHFKPRMIVHPQFQNLTAEEAKQFLSDKEPGEKVIRPSSRGPSFLTLTLKFFDGVYVHKEIAESGKDRKDVTSLLRLGKTLTIDGEDFEDLDEVVDRYVDPLVGHLKSMLSYRKFRKGLKNEVDNMLRAEKAGKPNMIVYSFGISHEHPGTFILTYIRGTNPHHEYVGLNSKGFRFWKRDFDCVDRLVSYFQKNINRPPTDAGASARNVAAMVPMRGSGGGATASAFSHAGNYSGWGSAGKSAQDGGSSGWGSGRGW</sequence>
<protein>
    <recommendedName>
        <fullName evidence="5">Transcription elongation factor spt6</fullName>
    </recommendedName>
</protein>
<dbReference type="Gene3D" id="3.30.505.10">
    <property type="entry name" value="SH2 domain"/>
    <property type="match status" value="2"/>
</dbReference>
<dbReference type="SUPFAM" id="SSF55550">
    <property type="entry name" value="SH2 domain"/>
    <property type="match status" value="1"/>
</dbReference>
<comment type="function">
    <text evidence="5">Transcription elongation factor that enhances transcription elongation by RNA polymerase II (RNAPII).</text>
</comment>
<feature type="region of interest" description="Disordered" evidence="6">
    <location>
        <begin position="1"/>
        <end position="150"/>
    </location>
</feature>
<dbReference type="SUPFAM" id="SSF53098">
    <property type="entry name" value="Ribonuclease H-like"/>
    <property type="match status" value="1"/>
</dbReference>
<dbReference type="Gene3D" id="1.10.10.650">
    <property type="entry name" value="RuvA domain 2-like"/>
    <property type="match status" value="1"/>
</dbReference>